<feature type="compositionally biased region" description="Basic and acidic residues" evidence="1">
    <location>
        <begin position="21"/>
        <end position="37"/>
    </location>
</feature>
<dbReference type="Proteomes" id="UP001066276">
    <property type="component" value="Chromosome 3_1"/>
</dbReference>
<name>A0AAV7U8F2_PLEWA</name>
<keyword evidence="3" id="KW-1185">Reference proteome</keyword>
<protein>
    <submittedName>
        <fullName evidence="2">Uncharacterized protein</fullName>
    </submittedName>
</protein>
<sequence length="76" mass="8164">MIANAPGCLYVNTWSAPRSGVDPDEKNKKGRGREGRGWRQSGTAGAQCALSQQYLRPGTINNNTVCESLFNNAAHA</sequence>
<comment type="caution">
    <text evidence="2">The sequence shown here is derived from an EMBL/GenBank/DDBJ whole genome shotgun (WGS) entry which is preliminary data.</text>
</comment>
<dbReference type="EMBL" id="JANPWB010000005">
    <property type="protein sequence ID" value="KAJ1185347.1"/>
    <property type="molecule type" value="Genomic_DNA"/>
</dbReference>
<dbReference type="AlphaFoldDB" id="A0AAV7U8F2"/>
<evidence type="ECO:0000313" key="3">
    <source>
        <dbReference type="Proteomes" id="UP001066276"/>
    </source>
</evidence>
<evidence type="ECO:0000256" key="1">
    <source>
        <dbReference type="SAM" id="MobiDB-lite"/>
    </source>
</evidence>
<reference evidence="2" key="1">
    <citation type="journal article" date="2022" name="bioRxiv">
        <title>Sequencing and chromosome-scale assembly of the giantPleurodeles waltlgenome.</title>
        <authorList>
            <person name="Brown T."/>
            <person name="Elewa A."/>
            <person name="Iarovenko S."/>
            <person name="Subramanian E."/>
            <person name="Araus A.J."/>
            <person name="Petzold A."/>
            <person name="Susuki M."/>
            <person name="Suzuki K.-i.T."/>
            <person name="Hayashi T."/>
            <person name="Toyoda A."/>
            <person name="Oliveira C."/>
            <person name="Osipova E."/>
            <person name="Leigh N.D."/>
            <person name="Simon A."/>
            <person name="Yun M.H."/>
        </authorList>
    </citation>
    <scope>NUCLEOTIDE SEQUENCE</scope>
    <source>
        <strain evidence="2">20211129_DDA</strain>
        <tissue evidence="2">Liver</tissue>
    </source>
</reference>
<evidence type="ECO:0000313" key="2">
    <source>
        <dbReference type="EMBL" id="KAJ1185347.1"/>
    </source>
</evidence>
<gene>
    <name evidence="2" type="ORF">NDU88_002140</name>
</gene>
<accession>A0AAV7U8F2</accession>
<feature type="region of interest" description="Disordered" evidence="1">
    <location>
        <begin position="13"/>
        <end position="45"/>
    </location>
</feature>
<organism evidence="2 3">
    <name type="scientific">Pleurodeles waltl</name>
    <name type="common">Iberian ribbed newt</name>
    <dbReference type="NCBI Taxonomy" id="8319"/>
    <lineage>
        <taxon>Eukaryota</taxon>
        <taxon>Metazoa</taxon>
        <taxon>Chordata</taxon>
        <taxon>Craniata</taxon>
        <taxon>Vertebrata</taxon>
        <taxon>Euteleostomi</taxon>
        <taxon>Amphibia</taxon>
        <taxon>Batrachia</taxon>
        <taxon>Caudata</taxon>
        <taxon>Salamandroidea</taxon>
        <taxon>Salamandridae</taxon>
        <taxon>Pleurodelinae</taxon>
        <taxon>Pleurodeles</taxon>
    </lineage>
</organism>
<proteinExistence type="predicted"/>